<dbReference type="SUPFAM" id="SSF48403">
    <property type="entry name" value="Ankyrin repeat"/>
    <property type="match status" value="1"/>
</dbReference>
<dbReference type="GeneID" id="63732764"/>
<dbReference type="InterPro" id="IPR036770">
    <property type="entry name" value="Ankyrin_rpt-contain_sf"/>
</dbReference>
<dbReference type="InterPro" id="IPR015500">
    <property type="entry name" value="Peptidase_S8_subtilisin-rel"/>
</dbReference>
<dbReference type="PANTHER" id="PTHR43399:SF4">
    <property type="entry name" value="CELL WALL-ASSOCIATED PROTEASE"/>
    <property type="match status" value="1"/>
</dbReference>
<feature type="region of interest" description="Disordered" evidence="9">
    <location>
        <begin position="1"/>
        <end position="66"/>
    </location>
</feature>
<dbReference type="STRING" id="1036611.A0A1L9PIB7"/>
<evidence type="ECO:0000256" key="8">
    <source>
        <dbReference type="PROSITE-ProRule" id="PRU01240"/>
    </source>
</evidence>
<evidence type="ECO:0000256" key="6">
    <source>
        <dbReference type="ARBA" id="ARBA00023145"/>
    </source>
</evidence>
<feature type="compositionally biased region" description="Polar residues" evidence="9">
    <location>
        <begin position="382"/>
        <end position="392"/>
    </location>
</feature>
<dbReference type="Pfam" id="PF00023">
    <property type="entry name" value="Ank"/>
    <property type="match status" value="1"/>
</dbReference>
<evidence type="ECO:0000256" key="9">
    <source>
        <dbReference type="SAM" id="MobiDB-lite"/>
    </source>
</evidence>
<dbReference type="GO" id="GO:0006508">
    <property type="term" value="P:proteolysis"/>
    <property type="evidence" value="ECO:0007669"/>
    <property type="project" value="UniProtKB-KW"/>
</dbReference>
<keyword evidence="3" id="KW-0732">Signal</keyword>
<name>A0A1L9PIB7_ASPVE</name>
<keyword evidence="2 8" id="KW-0645">Protease</keyword>
<keyword evidence="7" id="KW-0040">ANK repeat</keyword>
<feature type="region of interest" description="Disordered" evidence="9">
    <location>
        <begin position="306"/>
        <end position="412"/>
    </location>
</feature>
<dbReference type="AlphaFoldDB" id="A0A1L9PIB7"/>
<dbReference type="Gene3D" id="3.40.50.200">
    <property type="entry name" value="Peptidase S8/S53 domain"/>
    <property type="match status" value="1"/>
</dbReference>
<gene>
    <name evidence="11" type="ORF">ASPVEDRAFT_82804</name>
</gene>
<comment type="similarity">
    <text evidence="1 8">Belongs to the peptidase S8 family.</text>
</comment>
<evidence type="ECO:0000256" key="4">
    <source>
        <dbReference type="ARBA" id="ARBA00022801"/>
    </source>
</evidence>
<dbReference type="Pfam" id="PF00082">
    <property type="entry name" value="Peptidase_S8"/>
    <property type="match status" value="1"/>
</dbReference>
<evidence type="ECO:0000313" key="12">
    <source>
        <dbReference type="Proteomes" id="UP000184073"/>
    </source>
</evidence>
<sequence length="1047" mass="117529">MDSARDLSVLEGEAPAQGGRNYGEPHAISATLSENQSDSDDKSDGSSNESDMDEEEKSQRYSNKNHSELEEIVTSIKAFKKEDWADIDTEKAFGENSDRWPNLGVASETRGDTVLHMLITTDYENDRERENLVKAIQCTIQFRPELWTRHNSERATPLYLALTSPNAKRIDLLKQDLFISRPSRNTIDRALLGAGIAAACTAKKDNCLHLALKHRIHSTSLLTSMIKYASPDAVNATEKNNWTPLHRAAKYEHSSSGSLKIIKALIARGESGERTDDVSSGCAYALDTYVQVDNEELSVYQYHMKTREEMRPPPATSSRQANKPSRKESSKAEKNTRGPNRSVGNSQQTPTRDRANIGAIRTAAETQEEPREEELLNPGLRRSSTMNMTTEGKPSATAGMKKESTSRDKDQGKLKLEKYSEEIRSELKLHCLRTRSVTQALYFDYRGLPTENADPTTFYDNFQQTRFDEVLQYVEFPTVHLRQTQDPRGETIKQLKEVYQSNTRGRKDLLFFFSWLKDKKVKHIINLIVEDTKDSHADDAIEACLSGLRVDVLDWSKPDLDPEMLYSACPDVRELHLYWGGNNAILRAWAEPAGLPMLKSLERIYLYYDQSCHRSNTKVDDFIKRIQTPLPVPDTAGPKASTEEVVSEPVKKSKRSADLSTKIKVIPKQAPALDMDGREGAGITASAEGHSTSHSTVTVHKWLKSIDKFTIELKALMANIWRASHMSDEIRVALIDDGVDLLEKEFRERILHGKSFAAYGHDRNQREKQWYVSDRGHGTVMAHMILSVCPMAKIYPIRLETTRDPRTQSSRILPESAIRAIEAAVAKDVHVISMSWTVEPPKGKTKTEFDKVLAMAEEKNILMFCSSPDEGNFASDHYPTAWGPDKLFRIGASQADGHAYGLVQWNNVDYIFPGVDVVRANNRHIRFRGLDDDKSCTGSSVSTALASGLAALILWLAIIGAKYSLDAGQMDVLNSRDVSRLRDVKAMKQAFKNLGAGQSPHGKFVEIWSVLEKPCSGLKEHRGKAPEDIEKSRQIIFNLARDLVTKS</sequence>
<dbReference type="Proteomes" id="UP000184073">
    <property type="component" value="Unassembled WGS sequence"/>
</dbReference>
<dbReference type="SUPFAM" id="SSF52743">
    <property type="entry name" value="Subtilisin-like"/>
    <property type="match status" value="1"/>
</dbReference>
<dbReference type="PROSITE" id="PS51892">
    <property type="entry name" value="SUBTILASE"/>
    <property type="match status" value="1"/>
</dbReference>
<reference evidence="12" key="1">
    <citation type="journal article" date="2017" name="Genome Biol.">
        <title>Comparative genomics reveals high biological diversity and specific adaptations in the industrially and medically important fungal genus Aspergillus.</title>
        <authorList>
            <person name="de Vries R.P."/>
            <person name="Riley R."/>
            <person name="Wiebenga A."/>
            <person name="Aguilar-Osorio G."/>
            <person name="Amillis S."/>
            <person name="Uchima C.A."/>
            <person name="Anderluh G."/>
            <person name="Asadollahi M."/>
            <person name="Askin M."/>
            <person name="Barry K."/>
            <person name="Battaglia E."/>
            <person name="Bayram O."/>
            <person name="Benocci T."/>
            <person name="Braus-Stromeyer S.A."/>
            <person name="Caldana C."/>
            <person name="Canovas D."/>
            <person name="Cerqueira G.C."/>
            <person name="Chen F."/>
            <person name="Chen W."/>
            <person name="Choi C."/>
            <person name="Clum A."/>
            <person name="Dos Santos R.A."/>
            <person name="Damasio A.R."/>
            <person name="Diallinas G."/>
            <person name="Emri T."/>
            <person name="Fekete E."/>
            <person name="Flipphi M."/>
            <person name="Freyberg S."/>
            <person name="Gallo A."/>
            <person name="Gournas C."/>
            <person name="Habgood R."/>
            <person name="Hainaut M."/>
            <person name="Harispe M.L."/>
            <person name="Henrissat B."/>
            <person name="Hilden K.S."/>
            <person name="Hope R."/>
            <person name="Hossain A."/>
            <person name="Karabika E."/>
            <person name="Karaffa L."/>
            <person name="Karanyi Z."/>
            <person name="Krasevec N."/>
            <person name="Kuo A."/>
            <person name="Kusch H."/>
            <person name="LaButti K."/>
            <person name="Lagendijk E.L."/>
            <person name="Lapidus A."/>
            <person name="Levasseur A."/>
            <person name="Lindquist E."/>
            <person name="Lipzen A."/>
            <person name="Logrieco A.F."/>
            <person name="MacCabe A."/>
            <person name="Maekelae M.R."/>
            <person name="Malavazi I."/>
            <person name="Melin P."/>
            <person name="Meyer V."/>
            <person name="Mielnichuk N."/>
            <person name="Miskei M."/>
            <person name="Molnar A.P."/>
            <person name="Mule G."/>
            <person name="Ngan C.Y."/>
            <person name="Orejas M."/>
            <person name="Orosz E."/>
            <person name="Ouedraogo J.P."/>
            <person name="Overkamp K.M."/>
            <person name="Park H.-S."/>
            <person name="Perrone G."/>
            <person name="Piumi F."/>
            <person name="Punt P.J."/>
            <person name="Ram A.F."/>
            <person name="Ramon A."/>
            <person name="Rauscher S."/>
            <person name="Record E."/>
            <person name="Riano-Pachon D.M."/>
            <person name="Robert V."/>
            <person name="Roehrig J."/>
            <person name="Ruller R."/>
            <person name="Salamov A."/>
            <person name="Salih N.S."/>
            <person name="Samson R.A."/>
            <person name="Sandor E."/>
            <person name="Sanguinetti M."/>
            <person name="Schuetze T."/>
            <person name="Sepcic K."/>
            <person name="Shelest E."/>
            <person name="Sherlock G."/>
            <person name="Sophianopoulou V."/>
            <person name="Squina F.M."/>
            <person name="Sun H."/>
            <person name="Susca A."/>
            <person name="Todd R.B."/>
            <person name="Tsang A."/>
            <person name="Unkles S.E."/>
            <person name="van de Wiele N."/>
            <person name="van Rossen-Uffink D."/>
            <person name="Oliveira J.V."/>
            <person name="Vesth T.C."/>
            <person name="Visser J."/>
            <person name="Yu J.-H."/>
            <person name="Zhou M."/>
            <person name="Andersen M.R."/>
            <person name="Archer D.B."/>
            <person name="Baker S.E."/>
            <person name="Benoit I."/>
            <person name="Brakhage A.A."/>
            <person name="Braus G.H."/>
            <person name="Fischer R."/>
            <person name="Frisvad J.C."/>
            <person name="Goldman G.H."/>
            <person name="Houbraken J."/>
            <person name="Oakley B."/>
            <person name="Pocsi I."/>
            <person name="Scazzocchio C."/>
            <person name="Seiboth B."/>
            <person name="vanKuyk P.A."/>
            <person name="Wortman J."/>
            <person name="Dyer P.S."/>
            <person name="Grigoriev I.V."/>
        </authorList>
    </citation>
    <scope>NUCLEOTIDE SEQUENCE [LARGE SCALE GENOMIC DNA]</scope>
    <source>
        <strain evidence="12">CBS 583.65</strain>
    </source>
</reference>
<dbReference type="GO" id="GO:0004252">
    <property type="term" value="F:serine-type endopeptidase activity"/>
    <property type="evidence" value="ECO:0007669"/>
    <property type="project" value="UniProtKB-UniRule"/>
</dbReference>
<evidence type="ECO:0000256" key="5">
    <source>
        <dbReference type="ARBA" id="ARBA00022825"/>
    </source>
</evidence>
<keyword evidence="12" id="KW-1185">Reference proteome</keyword>
<protein>
    <recommendedName>
        <fullName evidence="10">Peptidase S8/S53 domain-containing protein</fullName>
    </recommendedName>
</protein>
<dbReference type="CDD" id="cd07491">
    <property type="entry name" value="Peptidases_S8_7"/>
    <property type="match status" value="1"/>
</dbReference>
<dbReference type="RefSeq" id="XP_040667042.1">
    <property type="nucleotide sequence ID" value="XM_040817253.1"/>
</dbReference>
<evidence type="ECO:0000256" key="3">
    <source>
        <dbReference type="ARBA" id="ARBA00022729"/>
    </source>
</evidence>
<dbReference type="InterPro" id="IPR036852">
    <property type="entry name" value="Peptidase_S8/S53_dom_sf"/>
</dbReference>
<dbReference type="InterPro" id="IPR051048">
    <property type="entry name" value="Peptidase_S8/S53_subtilisin"/>
</dbReference>
<dbReference type="PRINTS" id="PR00723">
    <property type="entry name" value="SUBTILISIN"/>
</dbReference>
<evidence type="ECO:0000259" key="10">
    <source>
        <dbReference type="Pfam" id="PF00082"/>
    </source>
</evidence>
<feature type="repeat" description="ANK" evidence="7">
    <location>
        <begin position="240"/>
        <end position="277"/>
    </location>
</feature>
<feature type="domain" description="Peptidase S8/S53" evidence="10">
    <location>
        <begin position="728"/>
        <end position="954"/>
    </location>
</feature>
<evidence type="ECO:0000256" key="1">
    <source>
        <dbReference type="ARBA" id="ARBA00011073"/>
    </source>
</evidence>
<feature type="compositionally biased region" description="Basic and acidic residues" evidence="9">
    <location>
        <begin position="325"/>
        <end position="336"/>
    </location>
</feature>
<feature type="active site" description="Charge relay system" evidence="8">
    <location>
        <position position="777"/>
    </location>
</feature>
<dbReference type="InterPro" id="IPR000209">
    <property type="entry name" value="Peptidase_S8/S53_dom"/>
</dbReference>
<evidence type="ECO:0000256" key="2">
    <source>
        <dbReference type="ARBA" id="ARBA00022670"/>
    </source>
</evidence>
<evidence type="ECO:0000313" key="11">
    <source>
        <dbReference type="EMBL" id="OJJ01280.1"/>
    </source>
</evidence>
<dbReference type="Gene3D" id="1.25.40.20">
    <property type="entry name" value="Ankyrin repeat-containing domain"/>
    <property type="match status" value="1"/>
</dbReference>
<accession>A0A1L9PIB7</accession>
<evidence type="ECO:0000256" key="7">
    <source>
        <dbReference type="PROSITE-ProRule" id="PRU00023"/>
    </source>
</evidence>
<feature type="active site" description="Charge relay system" evidence="8">
    <location>
        <position position="940"/>
    </location>
</feature>
<dbReference type="PROSITE" id="PS50088">
    <property type="entry name" value="ANK_REPEAT"/>
    <property type="match status" value="1"/>
</dbReference>
<dbReference type="VEuPathDB" id="FungiDB:ASPVEDRAFT_82804"/>
<dbReference type="InterPro" id="IPR002110">
    <property type="entry name" value="Ankyrin_rpt"/>
</dbReference>
<proteinExistence type="inferred from homology"/>
<dbReference type="EMBL" id="KV878128">
    <property type="protein sequence ID" value="OJJ01280.1"/>
    <property type="molecule type" value="Genomic_DNA"/>
</dbReference>
<dbReference type="PANTHER" id="PTHR43399">
    <property type="entry name" value="SUBTILISIN-RELATED"/>
    <property type="match status" value="1"/>
</dbReference>
<keyword evidence="5 8" id="KW-0720">Serine protease</keyword>
<feature type="compositionally biased region" description="Basic and acidic residues" evidence="9">
    <location>
        <begin position="400"/>
        <end position="412"/>
    </location>
</feature>
<organism evidence="11 12">
    <name type="scientific">Aspergillus versicolor CBS 583.65</name>
    <dbReference type="NCBI Taxonomy" id="1036611"/>
    <lineage>
        <taxon>Eukaryota</taxon>
        <taxon>Fungi</taxon>
        <taxon>Dikarya</taxon>
        <taxon>Ascomycota</taxon>
        <taxon>Pezizomycotina</taxon>
        <taxon>Eurotiomycetes</taxon>
        <taxon>Eurotiomycetidae</taxon>
        <taxon>Eurotiales</taxon>
        <taxon>Aspergillaceae</taxon>
        <taxon>Aspergillus</taxon>
        <taxon>Aspergillus subgen. Nidulantes</taxon>
    </lineage>
</organism>
<feature type="active site" description="Charge relay system" evidence="8">
    <location>
        <position position="736"/>
    </location>
</feature>
<feature type="compositionally biased region" description="Polar residues" evidence="9">
    <location>
        <begin position="337"/>
        <end position="350"/>
    </location>
</feature>
<dbReference type="OrthoDB" id="5386278at2759"/>
<keyword evidence="4 8" id="KW-0378">Hydrolase</keyword>
<keyword evidence="6" id="KW-0865">Zymogen</keyword>